<dbReference type="Pfam" id="PF04993">
    <property type="entry name" value="TfoX_N"/>
    <property type="match status" value="1"/>
</dbReference>
<proteinExistence type="predicted"/>
<dbReference type="SUPFAM" id="SSF159894">
    <property type="entry name" value="YgaC/TfoX-N like"/>
    <property type="match status" value="1"/>
</dbReference>
<dbReference type="InterPro" id="IPR007076">
    <property type="entry name" value="TfoX_N"/>
</dbReference>
<comment type="caution">
    <text evidence="2">The sequence shown here is derived from an EMBL/GenBank/DDBJ whole genome shotgun (WGS) entry which is preliminary data.</text>
</comment>
<organism evidence="2 3">
    <name type="scientific">Aliiroseovarius halocynthiae</name>
    <dbReference type="NCBI Taxonomy" id="985055"/>
    <lineage>
        <taxon>Bacteria</taxon>
        <taxon>Pseudomonadati</taxon>
        <taxon>Pseudomonadota</taxon>
        <taxon>Alphaproteobacteria</taxon>
        <taxon>Rhodobacterales</taxon>
        <taxon>Paracoccaceae</taxon>
        <taxon>Aliiroseovarius</taxon>
    </lineage>
</organism>
<dbReference type="Proteomes" id="UP000315816">
    <property type="component" value="Unassembled WGS sequence"/>
</dbReference>
<evidence type="ECO:0000313" key="2">
    <source>
        <dbReference type="EMBL" id="TQV69145.1"/>
    </source>
</evidence>
<keyword evidence="3" id="KW-1185">Reference proteome</keyword>
<evidence type="ECO:0000313" key="3">
    <source>
        <dbReference type="Proteomes" id="UP000315816"/>
    </source>
</evidence>
<protein>
    <submittedName>
        <fullName evidence="2">TfoX/Sxy family protein</fullName>
    </submittedName>
</protein>
<sequence>MAYDNGLYELLKDDLGDRPDMSEKKMFGGIAFMLNGNMLCGVHKNGAMYRVGKTHEAKALSLPGARKMDFTGRPMGGFIDAGEEAMSDDGTRAELLRLSIDFVTTLPAK</sequence>
<name>A0A545SW06_9RHOB</name>
<dbReference type="EMBL" id="VICH01000004">
    <property type="protein sequence ID" value="TQV69145.1"/>
    <property type="molecule type" value="Genomic_DNA"/>
</dbReference>
<dbReference type="RefSeq" id="WP_142852895.1">
    <property type="nucleotide sequence ID" value="NZ_FXWW01000001.1"/>
</dbReference>
<feature type="domain" description="TfoX N-terminal" evidence="1">
    <location>
        <begin position="15"/>
        <end position="102"/>
    </location>
</feature>
<dbReference type="Gene3D" id="3.30.1460.30">
    <property type="entry name" value="YgaC/TfoX-N like chaperone"/>
    <property type="match status" value="1"/>
</dbReference>
<gene>
    <name evidence="2" type="ORF">FIL88_06150</name>
</gene>
<dbReference type="OrthoDB" id="214902at2"/>
<dbReference type="AlphaFoldDB" id="A0A545SW06"/>
<accession>A0A545SW06</accession>
<reference evidence="2 3" key="1">
    <citation type="submission" date="2019-06" db="EMBL/GenBank/DDBJ databases">
        <title>A novel species of marine bacteria.</title>
        <authorList>
            <person name="Wang Y."/>
        </authorList>
    </citation>
    <scope>NUCLEOTIDE SEQUENCE [LARGE SCALE GENOMIC DNA]</scope>
    <source>
        <strain evidence="2 3">MA1-10</strain>
    </source>
</reference>
<evidence type="ECO:0000259" key="1">
    <source>
        <dbReference type="Pfam" id="PF04993"/>
    </source>
</evidence>